<evidence type="ECO:0000256" key="2">
    <source>
        <dbReference type="ARBA" id="ARBA00007375"/>
    </source>
</evidence>
<evidence type="ECO:0000256" key="3">
    <source>
        <dbReference type="ARBA" id="ARBA00022692"/>
    </source>
</evidence>
<dbReference type="InterPro" id="IPR012506">
    <property type="entry name" value="TMEM86B-like"/>
</dbReference>
<feature type="transmembrane region" description="Helical" evidence="6">
    <location>
        <begin position="82"/>
        <end position="99"/>
    </location>
</feature>
<feature type="transmembrane region" description="Helical" evidence="6">
    <location>
        <begin position="135"/>
        <end position="154"/>
    </location>
</feature>
<keyword evidence="5 6" id="KW-0472">Membrane</keyword>
<organism evidence="7 8">
    <name type="scientific">Legionella cardiaca</name>
    <dbReference type="NCBI Taxonomy" id="1071983"/>
    <lineage>
        <taxon>Bacteria</taxon>
        <taxon>Pseudomonadati</taxon>
        <taxon>Pseudomonadota</taxon>
        <taxon>Gammaproteobacteria</taxon>
        <taxon>Legionellales</taxon>
        <taxon>Legionellaceae</taxon>
        <taxon>Legionella</taxon>
    </lineage>
</organism>
<keyword evidence="3 6" id="KW-0812">Transmembrane</keyword>
<feature type="transmembrane region" description="Helical" evidence="6">
    <location>
        <begin position="58"/>
        <end position="76"/>
    </location>
</feature>
<protein>
    <submittedName>
        <fullName evidence="7">Lysoplasmalogenase</fullName>
    </submittedName>
</protein>
<keyword evidence="4 6" id="KW-1133">Transmembrane helix</keyword>
<comment type="subcellular location">
    <subcellularLocation>
        <location evidence="1">Membrane</location>
        <topology evidence="1">Multi-pass membrane protein</topology>
    </subcellularLocation>
</comment>
<evidence type="ECO:0000256" key="4">
    <source>
        <dbReference type="ARBA" id="ARBA00022989"/>
    </source>
</evidence>
<keyword evidence="8" id="KW-1185">Reference proteome</keyword>
<accession>A0ABY8ASM0</accession>
<evidence type="ECO:0000256" key="1">
    <source>
        <dbReference type="ARBA" id="ARBA00004141"/>
    </source>
</evidence>
<evidence type="ECO:0000256" key="6">
    <source>
        <dbReference type="SAM" id="Phobius"/>
    </source>
</evidence>
<feature type="transmembrane region" description="Helical" evidence="6">
    <location>
        <begin position="190"/>
        <end position="211"/>
    </location>
</feature>
<dbReference type="RefSeq" id="WP_275088590.1">
    <property type="nucleotide sequence ID" value="NZ_CP119078.1"/>
</dbReference>
<dbReference type="Proteomes" id="UP001222087">
    <property type="component" value="Chromosome"/>
</dbReference>
<dbReference type="Pfam" id="PF07947">
    <property type="entry name" value="YhhN"/>
    <property type="match status" value="1"/>
</dbReference>
<feature type="transmembrane region" description="Helical" evidence="6">
    <location>
        <begin position="161"/>
        <end position="184"/>
    </location>
</feature>
<dbReference type="PROSITE" id="PS51257">
    <property type="entry name" value="PROKAR_LIPOPROTEIN"/>
    <property type="match status" value="1"/>
</dbReference>
<dbReference type="PANTHER" id="PTHR31885:SF6">
    <property type="entry name" value="GH04784P"/>
    <property type="match status" value="1"/>
</dbReference>
<dbReference type="PANTHER" id="PTHR31885">
    <property type="entry name" value="GH04784P"/>
    <property type="match status" value="1"/>
</dbReference>
<evidence type="ECO:0000256" key="5">
    <source>
        <dbReference type="ARBA" id="ARBA00023136"/>
    </source>
</evidence>
<evidence type="ECO:0000313" key="7">
    <source>
        <dbReference type="EMBL" id="WED42774.1"/>
    </source>
</evidence>
<dbReference type="EMBL" id="CP119078">
    <property type="protein sequence ID" value="WED42774.1"/>
    <property type="molecule type" value="Genomic_DNA"/>
</dbReference>
<reference evidence="7 8" key="1">
    <citation type="submission" date="2023-02" db="EMBL/GenBank/DDBJ databases">
        <title>Genome Sequence of L. cardiaca H63T.</title>
        <authorList>
            <person name="Lopez A.E."/>
            <person name="Cianciotto N.P."/>
        </authorList>
    </citation>
    <scope>NUCLEOTIDE SEQUENCE [LARGE SCALE GENOMIC DNA]</scope>
    <source>
        <strain evidence="7 8">H63</strain>
    </source>
</reference>
<comment type="similarity">
    <text evidence="2">Belongs to the TMEM86 family.</text>
</comment>
<evidence type="ECO:0000313" key="8">
    <source>
        <dbReference type="Proteomes" id="UP001222087"/>
    </source>
</evidence>
<feature type="transmembrane region" description="Helical" evidence="6">
    <location>
        <begin position="111"/>
        <end position="129"/>
    </location>
</feature>
<name>A0ABY8ASM0_9GAMM</name>
<sequence>MTGKLPKLSITLFILSAACYLGLLSFIHYPFSSVIKPIPIFLLLIISLQSSARPQIKILLIFALVLSLIGDIILTLPGDKALMGGIISFMLAHGAYITLYLKDAQFQTKRLFYFLPVFLFIILSYSYMLPYFGEMAIPVTIYLGFLTLMVFCSFQVLQHPLFIISGACLFLLSDFIFAMTQFVFQENSNIANILVIFSYYLAQSLLVAGIIQRK</sequence>
<gene>
    <name evidence="7" type="ORF">PXX05_12850</name>
</gene>
<feature type="transmembrane region" description="Helical" evidence="6">
    <location>
        <begin position="12"/>
        <end position="28"/>
    </location>
</feature>
<proteinExistence type="inferred from homology"/>